<dbReference type="OrthoDB" id="5370059at2759"/>
<feature type="repeat" description="RCC1" evidence="2">
    <location>
        <begin position="359"/>
        <end position="417"/>
    </location>
</feature>
<protein>
    <submittedName>
        <fullName evidence="4">Uncharacterized protein</fullName>
    </submittedName>
</protein>
<sequence length="484" mass="50501">MPLTLLSSGSNAHGQLGHSSCEDSYTFQPCNFQGYPNGALPRNTVKILDVATGANHTIALLEIASDDATRGATTEIWGCGDGRAGQLGARYKVDVSQPGSSSSLSNSSDVFRKLELPLHEIGLEGYQCKLVAAGWETTHLVFSPPLLRASDSGTPQPNDVIVSMGADAWGDLGIGGKPPPNMKSQVKKAKPKATPTIRELNRVPLGDCLINGSPLSTCGALVVKSISASQHHVLVHLRIAGSDAKGKGWIVGWGAARHGQISPPPTGTSSPSNAISPKSSAIVDTPQLVLIEGLDEDTRYLACGVGSQHSVVLKASGALVGLGSNRKGQLNISSLSNVTAIGCTWNGTYAVVSSEGKGCPVRSTGSNTHSQLGCGETGESRTDSGECCQPVFPDSLQSHQLEKLACGSEHVLTLWKTRKSCSTLSPEVWAWGWNEHGNLGLGTTVDAPAPVKVYPNFQAPAPDAVDVWAGSGTSWICCQIPDGE</sequence>
<dbReference type="SUPFAM" id="SSF50985">
    <property type="entry name" value="RCC1/BLIP-II"/>
    <property type="match status" value="1"/>
</dbReference>
<evidence type="ECO:0000256" key="1">
    <source>
        <dbReference type="ARBA" id="ARBA00022737"/>
    </source>
</evidence>
<dbReference type="PANTHER" id="PTHR22870:SF466">
    <property type="entry name" value="ANKYRIN REPEAT-CONTAINING PROTEIN"/>
    <property type="match status" value="1"/>
</dbReference>
<feature type="repeat" description="RCC1" evidence="2">
    <location>
        <begin position="426"/>
        <end position="480"/>
    </location>
</feature>
<dbReference type="PROSITE" id="PS00626">
    <property type="entry name" value="RCC1_2"/>
    <property type="match status" value="1"/>
</dbReference>
<organism evidence="4 5">
    <name type="scientific">Ephemerocybe angulata</name>
    <dbReference type="NCBI Taxonomy" id="980116"/>
    <lineage>
        <taxon>Eukaryota</taxon>
        <taxon>Fungi</taxon>
        <taxon>Dikarya</taxon>
        <taxon>Basidiomycota</taxon>
        <taxon>Agaricomycotina</taxon>
        <taxon>Agaricomycetes</taxon>
        <taxon>Agaricomycetidae</taxon>
        <taxon>Agaricales</taxon>
        <taxon>Agaricineae</taxon>
        <taxon>Psathyrellaceae</taxon>
        <taxon>Ephemerocybe</taxon>
    </lineage>
</organism>
<dbReference type="PANTHER" id="PTHR22870">
    <property type="entry name" value="REGULATOR OF CHROMOSOME CONDENSATION"/>
    <property type="match status" value="1"/>
</dbReference>
<accession>A0A8H5FDG9</accession>
<evidence type="ECO:0000313" key="4">
    <source>
        <dbReference type="EMBL" id="KAF5332774.1"/>
    </source>
</evidence>
<evidence type="ECO:0000256" key="3">
    <source>
        <dbReference type="SAM" id="MobiDB-lite"/>
    </source>
</evidence>
<dbReference type="InterPro" id="IPR051210">
    <property type="entry name" value="Ub_ligase/GEF_domain"/>
</dbReference>
<proteinExistence type="predicted"/>
<keyword evidence="5" id="KW-1185">Reference proteome</keyword>
<dbReference type="InterPro" id="IPR000408">
    <property type="entry name" value="Reg_chr_condens"/>
</dbReference>
<keyword evidence="1" id="KW-0677">Repeat</keyword>
<dbReference type="PROSITE" id="PS50012">
    <property type="entry name" value="RCC1_3"/>
    <property type="match status" value="3"/>
</dbReference>
<dbReference type="AlphaFoldDB" id="A0A8H5FDG9"/>
<dbReference type="EMBL" id="JAACJK010000110">
    <property type="protein sequence ID" value="KAF5332774.1"/>
    <property type="molecule type" value="Genomic_DNA"/>
</dbReference>
<feature type="repeat" description="RCC1" evidence="2">
    <location>
        <begin position="3"/>
        <end position="63"/>
    </location>
</feature>
<gene>
    <name evidence="4" type="ORF">D9611_005151</name>
</gene>
<evidence type="ECO:0000256" key="2">
    <source>
        <dbReference type="PROSITE-ProRule" id="PRU00235"/>
    </source>
</evidence>
<comment type="caution">
    <text evidence="4">The sequence shown here is derived from an EMBL/GenBank/DDBJ whole genome shotgun (WGS) entry which is preliminary data.</text>
</comment>
<dbReference type="Gene3D" id="2.130.10.30">
    <property type="entry name" value="Regulator of chromosome condensation 1/beta-lactamase-inhibitor protein II"/>
    <property type="match status" value="2"/>
</dbReference>
<feature type="region of interest" description="Disordered" evidence="3">
    <location>
        <begin position="362"/>
        <end position="383"/>
    </location>
</feature>
<dbReference type="Pfam" id="PF00415">
    <property type="entry name" value="RCC1"/>
    <property type="match status" value="2"/>
</dbReference>
<name>A0A8H5FDG9_9AGAR</name>
<dbReference type="Proteomes" id="UP000541558">
    <property type="component" value="Unassembled WGS sequence"/>
</dbReference>
<evidence type="ECO:0000313" key="5">
    <source>
        <dbReference type="Proteomes" id="UP000541558"/>
    </source>
</evidence>
<reference evidence="4 5" key="1">
    <citation type="journal article" date="2020" name="ISME J.">
        <title>Uncovering the hidden diversity of litter-decomposition mechanisms in mushroom-forming fungi.</title>
        <authorList>
            <person name="Floudas D."/>
            <person name="Bentzer J."/>
            <person name="Ahren D."/>
            <person name="Johansson T."/>
            <person name="Persson P."/>
            <person name="Tunlid A."/>
        </authorList>
    </citation>
    <scope>NUCLEOTIDE SEQUENCE [LARGE SCALE GENOMIC DNA]</scope>
    <source>
        <strain evidence="4 5">CBS 175.51</strain>
    </source>
</reference>
<dbReference type="InterPro" id="IPR009091">
    <property type="entry name" value="RCC1/BLIP-II"/>
</dbReference>